<feature type="transmembrane region" description="Helical" evidence="2">
    <location>
        <begin position="214"/>
        <end position="237"/>
    </location>
</feature>
<dbReference type="AlphaFoldDB" id="A0A4Y7PJM5"/>
<gene>
    <name evidence="4" type="ORF">BD410DRAFT_796160</name>
</gene>
<sequence length="351" mass="39396">MSASSTDTIPFVFDVLRQIFNLQYFALASITILYYDHVLTLPTEIERIWRPKLSPVSVIFLLNRYLACLGYIPIIFFFFDSPHDDKPCLLFSRYPGVLNCISQVLIGAILIIRAYALYYRQVWILVLTCSLGVATVGVSAWSLMAITDINIPCGPNDIFRVCLPAGLSSTLPFQVNWYLSVAFDTTVSVLTLMKTYEMYRNHRNAGIHSELVNLFLRDGSLYFALMAVANIANLIMFKRNANTFLEESTGNNSVLTHTLSVTVASRLVLNIRTVGSHDTPDPSTSSPQMSTDFHRRSTWVVRDMASIIPPDIDGSYGTTATTATTVTESSYEMTPLPRRKTRRTGWKPPES</sequence>
<feature type="transmembrane region" description="Helical" evidence="2">
    <location>
        <begin position="122"/>
        <end position="146"/>
    </location>
</feature>
<dbReference type="VEuPathDB" id="FungiDB:BD410DRAFT_796160"/>
<dbReference type="STRING" id="50990.A0A4Y7PJM5"/>
<feature type="transmembrane region" description="Helical" evidence="2">
    <location>
        <begin position="15"/>
        <end position="35"/>
    </location>
</feature>
<protein>
    <recommendedName>
        <fullName evidence="3">DUF6533 domain-containing protein</fullName>
    </recommendedName>
</protein>
<keyword evidence="2" id="KW-0812">Transmembrane</keyword>
<evidence type="ECO:0000256" key="1">
    <source>
        <dbReference type="SAM" id="MobiDB-lite"/>
    </source>
</evidence>
<dbReference type="OrthoDB" id="2686513at2759"/>
<dbReference type="InterPro" id="IPR045340">
    <property type="entry name" value="DUF6533"/>
</dbReference>
<feature type="transmembrane region" description="Helical" evidence="2">
    <location>
        <begin position="94"/>
        <end position="115"/>
    </location>
</feature>
<reference evidence="4 5" key="1">
    <citation type="submission" date="2018-06" db="EMBL/GenBank/DDBJ databases">
        <title>A transcriptomic atlas of mushroom development highlights an independent origin of complex multicellularity.</title>
        <authorList>
            <consortium name="DOE Joint Genome Institute"/>
            <person name="Krizsan K."/>
            <person name="Almasi E."/>
            <person name="Merenyi Z."/>
            <person name="Sahu N."/>
            <person name="Viragh M."/>
            <person name="Koszo T."/>
            <person name="Mondo S."/>
            <person name="Kiss B."/>
            <person name="Balint B."/>
            <person name="Kues U."/>
            <person name="Barry K."/>
            <person name="Hegedus J.C."/>
            <person name="Henrissat B."/>
            <person name="Johnson J."/>
            <person name="Lipzen A."/>
            <person name="Ohm R."/>
            <person name="Nagy I."/>
            <person name="Pangilinan J."/>
            <person name="Yan J."/>
            <person name="Xiong Y."/>
            <person name="Grigoriev I.V."/>
            <person name="Hibbett D.S."/>
            <person name="Nagy L.G."/>
        </authorList>
    </citation>
    <scope>NUCLEOTIDE SEQUENCE [LARGE SCALE GENOMIC DNA]</scope>
    <source>
        <strain evidence="4 5">SZMC22713</strain>
    </source>
</reference>
<evidence type="ECO:0000313" key="5">
    <source>
        <dbReference type="Proteomes" id="UP000294933"/>
    </source>
</evidence>
<feature type="domain" description="DUF6533" evidence="3">
    <location>
        <begin position="24"/>
        <end position="68"/>
    </location>
</feature>
<evidence type="ECO:0000259" key="3">
    <source>
        <dbReference type="Pfam" id="PF20151"/>
    </source>
</evidence>
<evidence type="ECO:0000313" key="4">
    <source>
        <dbReference type="EMBL" id="TDL15684.1"/>
    </source>
</evidence>
<feature type="transmembrane region" description="Helical" evidence="2">
    <location>
        <begin position="56"/>
        <end position="79"/>
    </location>
</feature>
<keyword evidence="2" id="KW-1133">Transmembrane helix</keyword>
<keyword evidence="5" id="KW-1185">Reference proteome</keyword>
<name>A0A4Y7PJM5_9AGAM</name>
<dbReference type="EMBL" id="ML170266">
    <property type="protein sequence ID" value="TDL15684.1"/>
    <property type="molecule type" value="Genomic_DNA"/>
</dbReference>
<proteinExistence type="predicted"/>
<accession>A0A4Y7PJM5</accession>
<dbReference type="Proteomes" id="UP000294933">
    <property type="component" value="Unassembled WGS sequence"/>
</dbReference>
<dbReference type="Pfam" id="PF20151">
    <property type="entry name" value="DUF6533"/>
    <property type="match status" value="1"/>
</dbReference>
<feature type="transmembrane region" description="Helical" evidence="2">
    <location>
        <begin position="175"/>
        <end position="193"/>
    </location>
</feature>
<keyword evidence="2" id="KW-0472">Membrane</keyword>
<organism evidence="4 5">
    <name type="scientific">Rickenella mellea</name>
    <dbReference type="NCBI Taxonomy" id="50990"/>
    <lineage>
        <taxon>Eukaryota</taxon>
        <taxon>Fungi</taxon>
        <taxon>Dikarya</taxon>
        <taxon>Basidiomycota</taxon>
        <taxon>Agaricomycotina</taxon>
        <taxon>Agaricomycetes</taxon>
        <taxon>Hymenochaetales</taxon>
        <taxon>Rickenellaceae</taxon>
        <taxon>Rickenella</taxon>
    </lineage>
</organism>
<evidence type="ECO:0000256" key="2">
    <source>
        <dbReference type="SAM" id="Phobius"/>
    </source>
</evidence>
<feature type="region of interest" description="Disordered" evidence="1">
    <location>
        <begin position="323"/>
        <end position="351"/>
    </location>
</feature>